<sequence length="160" mass="18254">MIRTLLERKQYGRRYRVLHASTVWDLLSPLECIEQGGRFVAFFVAPDWPNERQTWIQVATSLLKQGLCYCCVWANGNAEGLHDLIDRIIIDGRFYEDDDRSVIMTTWHDRDGLAEAAFFFVHCAEPAAAYESLCHDWIAIGVGDSKLAIDTMKAVKAQLD</sequence>
<organism evidence="2 3">
    <name type="scientific">Terriglobus roseus</name>
    <dbReference type="NCBI Taxonomy" id="392734"/>
    <lineage>
        <taxon>Bacteria</taxon>
        <taxon>Pseudomonadati</taxon>
        <taxon>Acidobacteriota</taxon>
        <taxon>Terriglobia</taxon>
        <taxon>Terriglobales</taxon>
        <taxon>Acidobacteriaceae</taxon>
        <taxon>Terriglobus</taxon>
    </lineage>
</organism>
<gene>
    <name evidence="2" type="ORF">SAMN05444167_0498</name>
</gene>
<proteinExistence type="predicted"/>
<evidence type="ECO:0000259" key="1">
    <source>
        <dbReference type="Pfam" id="PF24733"/>
    </source>
</evidence>
<dbReference type="AlphaFoldDB" id="A0A1G7FZH2"/>
<dbReference type="Pfam" id="PF24733">
    <property type="entry name" value="DUF7684"/>
    <property type="match status" value="1"/>
</dbReference>
<feature type="domain" description="DUF7684" evidence="1">
    <location>
        <begin position="54"/>
        <end position="125"/>
    </location>
</feature>
<reference evidence="3" key="1">
    <citation type="submission" date="2016-10" db="EMBL/GenBank/DDBJ databases">
        <authorList>
            <person name="Varghese N."/>
            <person name="Submissions S."/>
        </authorList>
    </citation>
    <scope>NUCLEOTIDE SEQUENCE [LARGE SCALE GENOMIC DNA]</scope>
    <source>
        <strain evidence="3">GAS232</strain>
    </source>
</reference>
<accession>A0A1G7FZH2</accession>
<dbReference type="EMBL" id="LT629690">
    <property type="protein sequence ID" value="SDE81283.1"/>
    <property type="molecule type" value="Genomic_DNA"/>
</dbReference>
<evidence type="ECO:0000313" key="2">
    <source>
        <dbReference type="EMBL" id="SDE81283.1"/>
    </source>
</evidence>
<dbReference type="OrthoDB" id="274600at2"/>
<dbReference type="InterPro" id="IPR056101">
    <property type="entry name" value="DUF7684"/>
</dbReference>
<protein>
    <recommendedName>
        <fullName evidence="1">DUF7684 domain-containing protein</fullName>
    </recommendedName>
</protein>
<keyword evidence="3" id="KW-1185">Reference proteome</keyword>
<evidence type="ECO:0000313" key="3">
    <source>
        <dbReference type="Proteomes" id="UP000182427"/>
    </source>
</evidence>
<dbReference type="RefSeq" id="WP_083343751.1">
    <property type="nucleotide sequence ID" value="NZ_LT629690.1"/>
</dbReference>
<name>A0A1G7FZH2_9BACT</name>
<dbReference type="Proteomes" id="UP000182427">
    <property type="component" value="Chromosome I"/>
</dbReference>